<dbReference type="GO" id="GO:0051786">
    <property type="term" value="F:all-trans-retinol 13,14-reductase activity"/>
    <property type="evidence" value="ECO:0007669"/>
    <property type="project" value="UniProtKB-EC"/>
</dbReference>
<feature type="signal peptide" evidence="21">
    <location>
        <begin position="1"/>
        <end position="17"/>
    </location>
</feature>
<sequence>MFIFALTLLLLLGAALALAGLWACLGSRRGSRNPFVADARRPPAPLVTERDTRKRVLKQGFSRKKIPDGLDAVIIGSGYGGLAAAVILSKAGKRVLVLEQHGKAGGCCHTFSERGFEFDVGIHYIGQMQEGSSLRMMIDQLTDGQLQWAKMDSPFDVVIFGDQESNRRYFLYSGEKEYVEGLKRQFPGEDANIDGFVTLIKRVAKGSAHIAVLKMLPMPLVKFLHCSGLLALISPFFRMVSKSVSDVVSELTTNAELRAVFSYIFPTHGAFPAQSSFPLHAVLVDHFLEGGWYPQGGASEIAFHSIPIIERAGGAVLTKAPVQNILVNSQGKAYGVSVKKGQDTVNIYAPVVISDAGIFNTYERLLPAKWQALTEIQNQLSMVHHGIAGFSLFIGLKGSKEELGLEAKNYFIYRHNDLDEAYISYFNSSRETAAKNIPSLYIGCPSAKDPLWEKRYPGKSVLTILTAAKYEWFEEWKEEKVTKRGKEYESFKSSFVESIMESILKFYPQIEDKVGIELISAGTPLTNCHYIGSPRGEIYGAENSISRLQVEVTATVRPQTPIPNLYLTGQDVFLGGFPGALHGALVCASAVLQRNLYVDFMWLERKLKANSLKKNN</sequence>
<evidence type="ECO:0000256" key="16">
    <source>
        <dbReference type="ARBA" id="ARBA00023136"/>
    </source>
</evidence>
<evidence type="ECO:0000256" key="10">
    <source>
        <dbReference type="ARBA" id="ARBA00022824"/>
    </source>
</evidence>
<keyword evidence="23" id="KW-1185">Reference proteome</keyword>
<evidence type="ECO:0000256" key="21">
    <source>
        <dbReference type="SAM" id="SignalP"/>
    </source>
</evidence>
<comment type="similarity">
    <text evidence="6">Belongs to the carotenoid/retinoid oxidoreductase family. CrtISO subfamily.</text>
</comment>
<comment type="similarity">
    <text evidence="5">Belongs to the flavin monoamine oxidase family. FIG1 subfamily.</text>
</comment>
<dbReference type="Proteomes" id="UP000694545">
    <property type="component" value="Unplaced"/>
</dbReference>
<dbReference type="InterPro" id="IPR052206">
    <property type="entry name" value="Retinol_saturase"/>
</dbReference>
<keyword evidence="12" id="KW-0521">NADP</keyword>
<evidence type="ECO:0000256" key="12">
    <source>
        <dbReference type="ARBA" id="ARBA00022857"/>
    </source>
</evidence>
<dbReference type="InterPro" id="IPR036188">
    <property type="entry name" value="FAD/NAD-bd_sf"/>
</dbReference>
<comment type="subcellular location">
    <subcellularLocation>
        <location evidence="4">Endoplasmic reticulum membrane</location>
        <topology evidence="4">Peripheral membrane protein</topology>
    </subcellularLocation>
</comment>
<evidence type="ECO:0000256" key="7">
    <source>
        <dbReference type="ARBA" id="ARBA00012806"/>
    </source>
</evidence>
<comment type="cofactor">
    <cofactor evidence="2">
        <name>NADP(+)</name>
        <dbReference type="ChEBI" id="CHEBI:58349"/>
    </cofactor>
</comment>
<evidence type="ECO:0000256" key="6">
    <source>
        <dbReference type="ARBA" id="ARBA00005855"/>
    </source>
</evidence>
<comment type="cofactor">
    <cofactor evidence="1">
        <name>NAD(+)</name>
        <dbReference type="ChEBI" id="CHEBI:57540"/>
    </cofactor>
</comment>
<dbReference type="GO" id="GO:0005789">
    <property type="term" value="C:endoplasmic reticulum membrane"/>
    <property type="evidence" value="ECO:0007669"/>
    <property type="project" value="UniProtKB-SubCell"/>
</dbReference>
<comment type="cofactor">
    <cofactor evidence="3">
        <name>FAD</name>
        <dbReference type="ChEBI" id="CHEBI:57692"/>
    </cofactor>
</comment>
<evidence type="ECO:0000256" key="1">
    <source>
        <dbReference type="ARBA" id="ARBA00001911"/>
    </source>
</evidence>
<keyword evidence="10" id="KW-0256">Endoplasmic reticulum</keyword>
<evidence type="ECO:0000256" key="20">
    <source>
        <dbReference type="ARBA" id="ARBA00048815"/>
    </source>
</evidence>
<evidence type="ECO:0000256" key="14">
    <source>
        <dbReference type="ARBA" id="ARBA00023027"/>
    </source>
</evidence>
<evidence type="ECO:0000256" key="17">
    <source>
        <dbReference type="ARBA" id="ARBA00023180"/>
    </source>
</evidence>
<keyword evidence="13" id="KW-0560">Oxidoreductase</keyword>
<dbReference type="EC" id="1.3.99.23" evidence="18"/>
<dbReference type="Ensembl" id="ENSVKKT00000023893.1">
    <property type="protein sequence ID" value="ENSVKKP00000023313.1"/>
    <property type="gene ID" value="ENSVKKG00000015441.1"/>
</dbReference>
<protein>
    <recommendedName>
        <fullName evidence="19">All-trans-retinol 13,14-reductase</fullName>
        <ecNumber evidence="18">1.3.99.23</ecNumber>
        <ecNumber evidence="7">1.4.3.2</ecNumber>
    </recommendedName>
</protein>
<evidence type="ECO:0000256" key="18">
    <source>
        <dbReference type="ARBA" id="ARBA00038979"/>
    </source>
</evidence>
<dbReference type="OMA" id="AFMFADW"/>
<keyword evidence="15" id="KW-0443">Lipid metabolism</keyword>
<evidence type="ECO:0000256" key="15">
    <source>
        <dbReference type="ARBA" id="ARBA00023098"/>
    </source>
</evidence>
<accession>A0A8D2LKJ4</accession>
<dbReference type="Pfam" id="PF13450">
    <property type="entry name" value="NAD_binding_8"/>
    <property type="match status" value="1"/>
</dbReference>
<keyword evidence="17" id="KW-0325">Glycoprotein</keyword>
<keyword evidence="8" id="KW-0285">Flavoprotein</keyword>
<proteinExistence type="inferred from homology"/>
<keyword evidence="14" id="KW-0520">NAD</keyword>
<comment type="catalytic activity">
    <reaction evidence="20">
        <text>all-trans-13,14-dihydroretinol + A = all-trans-retinol + AH2</text>
        <dbReference type="Rhea" id="RHEA:19193"/>
        <dbReference type="ChEBI" id="CHEBI:13193"/>
        <dbReference type="ChEBI" id="CHEBI:17336"/>
        <dbReference type="ChEBI" id="CHEBI:17499"/>
        <dbReference type="ChEBI" id="CHEBI:52075"/>
        <dbReference type="EC" id="1.3.99.23"/>
    </reaction>
</comment>
<dbReference type="AlphaFoldDB" id="A0A8D2LKJ4"/>
<evidence type="ECO:0000256" key="11">
    <source>
        <dbReference type="ARBA" id="ARBA00022827"/>
    </source>
</evidence>
<dbReference type="GO" id="GO:0001716">
    <property type="term" value="F:L-amino-acid oxidase activity"/>
    <property type="evidence" value="ECO:0007669"/>
    <property type="project" value="UniProtKB-EC"/>
</dbReference>
<evidence type="ECO:0000256" key="4">
    <source>
        <dbReference type="ARBA" id="ARBA00004406"/>
    </source>
</evidence>
<organism evidence="22 23">
    <name type="scientific">Varanus komodoensis</name>
    <name type="common">Komodo dragon</name>
    <dbReference type="NCBI Taxonomy" id="61221"/>
    <lineage>
        <taxon>Eukaryota</taxon>
        <taxon>Metazoa</taxon>
        <taxon>Chordata</taxon>
        <taxon>Craniata</taxon>
        <taxon>Vertebrata</taxon>
        <taxon>Euteleostomi</taxon>
        <taxon>Lepidosauria</taxon>
        <taxon>Squamata</taxon>
        <taxon>Bifurcata</taxon>
        <taxon>Unidentata</taxon>
        <taxon>Episquamata</taxon>
        <taxon>Toxicofera</taxon>
        <taxon>Anguimorpha</taxon>
        <taxon>Paleoanguimorpha</taxon>
        <taxon>Varanoidea</taxon>
        <taxon>Varanidae</taxon>
        <taxon>Varanus</taxon>
    </lineage>
</organism>
<evidence type="ECO:0000256" key="5">
    <source>
        <dbReference type="ARBA" id="ARBA00005465"/>
    </source>
</evidence>
<evidence type="ECO:0000256" key="2">
    <source>
        <dbReference type="ARBA" id="ARBA00001937"/>
    </source>
</evidence>
<evidence type="ECO:0000256" key="19">
    <source>
        <dbReference type="ARBA" id="ARBA00041141"/>
    </source>
</evidence>
<dbReference type="EC" id="1.4.3.2" evidence="7"/>
<dbReference type="FunFam" id="3.50.50.60:FF:000139">
    <property type="entry name" value="All-trans-retinol 13,14-reductase"/>
    <property type="match status" value="1"/>
</dbReference>
<name>A0A8D2LKJ4_VARKO</name>
<evidence type="ECO:0000256" key="13">
    <source>
        <dbReference type="ARBA" id="ARBA00023002"/>
    </source>
</evidence>
<dbReference type="Gene3D" id="3.50.50.60">
    <property type="entry name" value="FAD/NAD(P)-binding domain"/>
    <property type="match status" value="2"/>
</dbReference>
<dbReference type="PANTHER" id="PTHR46091:SF1">
    <property type="entry name" value="ALL-TRANS-RETINOL 13,14-REDUCTASE"/>
    <property type="match status" value="1"/>
</dbReference>
<evidence type="ECO:0000256" key="3">
    <source>
        <dbReference type="ARBA" id="ARBA00001974"/>
    </source>
</evidence>
<dbReference type="SUPFAM" id="SSF51905">
    <property type="entry name" value="FAD/NAD(P)-binding domain"/>
    <property type="match status" value="1"/>
</dbReference>
<evidence type="ECO:0000313" key="23">
    <source>
        <dbReference type="Proteomes" id="UP000694545"/>
    </source>
</evidence>
<evidence type="ECO:0000313" key="22">
    <source>
        <dbReference type="Ensembl" id="ENSVKKP00000023313.1"/>
    </source>
</evidence>
<keyword evidence="9 21" id="KW-0732">Signal</keyword>
<keyword evidence="16" id="KW-0472">Membrane</keyword>
<evidence type="ECO:0000256" key="8">
    <source>
        <dbReference type="ARBA" id="ARBA00022630"/>
    </source>
</evidence>
<dbReference type="PANTHER" id="PTHR46091">
    <property type="entry name" value="BLR7054 PROTEIN"/>
    <property type="match status" value="1"/>
</dbReference>
<reference evidence="22" key="2">
    <citation type="submission" date="2025-09" db="UniProtKB">
        <authorList>
            <consortium name="Ensembl"/>
        </authorList>
    </citation>
    <scope>IDENTIFICATION</scope>
</reference>
<feature type="chain" id="PRO_5034531458" description="All-trans-retinol 13,14-reductase" evidence="21">
    <location>
        <begin position="18"/>
        <end position="616"/>
    </location>
</feature>
<reference evidence="22" key="1">
    <citation type="submission" date="2025-08" db="UniProtKB">
        <authorList>
            <consortium name="Ensembl"/>
        </authorList>
    </citation>
    <scope>IDENTIFICATION</scope>
</reference>
<keyword evidence="11" id="KW-0274">FAD</keyword>
<dbReference type="PRINTS" id="PR00411">
    <property type="entry name" value="PNDRDTASEI"/>
</dbReference>
<evidence type="ECO:0000256" key="9">
    <source>
        <dbReference type="ARBA" id="ARBA00022729"/>
    </source>
</evidence>